<sequence>MKRLINNTYTKKLTEETLPHTLEKDLITEVIEIIDGENESLINNQVSVIDKIKATLYVLEVNWDAKKFESEKAKRYLDSKIAIPSQQSYLTY</sequence>
<reference evidence="1 2" key="1">
    <citation type="journal article" date="2018" name="Sci. Rep.">
        <title>Genomic signatures of local adaptation to the degree of environmental predictability in rotifers.</title>
        <authorList>
            <person name="Franch-Gras L."/>
            <person name="Hahn C."/>
            <person name="Garcia-Roger E.M."/>
            <person name="Carmona M.J."/>
            <person name="Serra M."/>
            <person name="Gomez A."/>
        </authorList>
    </citation>
    <scope>NUCLEOTIDE SEQUENCE [LARGE SCALE GENOMIC DNA]</scope>
    <source>
        <strain evidence="1">HYR1</strain>
    </source>
</reference>
<proteinExistence type="predicted"/>
<evidence type="ECO:0000313" key="2">
    <source>
        <dbReference type="Proteomes" id="UP000276133"/>
    </source>
</evidence>
<dbReference type="Proteomes" id="UP000276133">
    <property type="component" value="Unassembled WGS sequence"/>
</dbReference>
<gene>
    <name evidence="1" type="ORF">BpHYR1_050260</name>
</gene>
<dbReference type="AlphaFoldDB" id="A0A3M7RV95"/>
<protein>
    <submittedName>
        <fullName evidence="1">Uncharacterized protein</fullName>
    </submittedName>
</protein>
<dbReference type="OrthoDB" id="10198516at2759"/>
<keyword evidence="2" id="KW-1185">Reference proteome</keyword>
<comment type="caution">
    <text evidence="1">The sequence shown here is derived from an EMBL/GenBank/DDBJ whole genome shotgun (WGS) entry which is preliminary data.</text>
</comment>
<evidence type="ECO:0000313" key="1">
    <source>
        <dbReference type="EMBL" id="RNA27491.1"/>
    </source>
</evidence>
<dbReference type="EMBL" id="REGN01002533">
    <property type="protein sequence ID" value="RNA27491.1"/>
    <property type="molecule type" value="Genomic_DNA"/>
</dbReference>
<accession>A0A3M7RV95</accession>
<organism evidence="1 2">
    <name type="scientific">Brachionus plicatilis</name>
    <name type="common">Marine rotifer</name>
    <name type="synonym">Brachionus muelleri</name>
    <dbReference type="NCBI Taxonomy" id="10195"/>
    <lineage>
        <taxon>Eukaryota</taxon>
        <taxon>Metazoa</taxon>
        <taxon>Spiralia</taxon>
        <taxon>Gnathifera</taxon>
        <taxon>Rotifera</taxon>
        <taxon>Eurotatoria</taxon>
        <taxon>Monogononta</taxon>
        <taxon>Pseudotrocha</taxon>
        <taxon>Ploima</taxon>
        <taxon>Brachionidae</taxon>
        <taxon>Brachionus</taxon>
    </lineage>
</organism>
<name>A0A3M7RV95_BRAPC</name>